<feature type="domain" description="DNA helicase Pif1-like DEAD-box helicase" evidence="2">
    <location>
        <begin position="268"/>
        <end position="456"/>
    </location>
</feature>
<dbReference type="InterPro" id="IPR049163">
    <property type="entry name" value="Pif1-like_2B_dom"/>
</dbReference>
<comment type="caution">
    <text evidence="5">The sequence shown here is derived from an EMBL/GenBank/DDBJ whole genome shotgun (WGS) entry which is preliminary data.</text>
</comment>
<dbReference type="CDD" id="cd18809">
    <property type="entry name" value="SF1_C_RecD"/>
    <property type="match status" value="1"/>
</dbReference>
<dbReference type="PANTHER" id="PTHR10492">
    <property type="match status" value="1"/>
</dbReference>
<keyword evidence="1" id="KW-0234">DNA repair</keyword>
<dbReference type="Pfam" id="PF13538">
    <property type="entry name" value="UvrD_C_2"/>
    <property type="match status" value="1"/>
</dbReference>
<dbReference type="AlphaFoldDB" id="A0A9Q3F3G5"/>
<feature type="domain" description="DNA helicase Pif1-like 2B" evidence="4">
    <location>
        <begin position="553"/>
        <end position="597"/>
    </location>
</feature>
<evidence type="ECO:0000259" key="3">
    <source>
        <dbReference type="Pfam" id="PF13538"/>
    </source>
</evidence>
<name>A0A9Q3F3G5_9BASI</name>
<evidence type="ECO:0000259" key="4">
    <source>
        <dbReference type="Pfam" id="PF21530"/>
    </source>
</evidence>
<dbReference type="GO" id="GO:0016787">
    <property type="term" value="F:hydrolase activity"/>
    <property type="evidence" value="ECO:0007669"/>
    <property type="project" value="UniProtKB-KW"/>
</dbReference>
<dbReference type="GO" id="GO:0000723">
    <property type="term" value="P:telomere maintenance"/>
    <property type="evidence" value="ECO:0007669"/>
    <property type="project" value="InterPro"/>
</dbReference>
<protein>
    <recommendedName>
        <fullName evidence="1">ATP-dependent DNA helicase</fullName>
        <ecNumber evidence="1">5.6.2.3</ecNumber>
    </recommendedName>
</protein>
<evidence type="ECO:0000313" key="6">
    <source>
        <dbReference type="Proteomes" id="UP000765509"/>
    </source>
</evidence>
<keyword evidence="1" id="KW-0347">Helicase</keyword>
<dbReference type="PANTHER" id="PTHR10492:SF57">
    <property type="entry name" value="ATP-DEPENDENT DNA HELICASE"/>
    <property type="match status" value="1"/>
</dbReference>
<evidence type="ECO:0000256" key="1">
    <source>
        <dbReference type="RuleBase" id="RU363044"/>
    </source>
</evidence>
<keyword evidence="6" id="KW-1185">Reference proteome</keyword>
<keyword evidence="1" id="KW-0227">DNA damage</keyword>
<dbReference type="InterPro" id="IPR027417">
    <property type="entry name" value="P-loop_NTPase"/>
</dbReference>
<organism evidence="5 6">
    <name type="scientific">Austropuccinia psidii MF-1</name>
    <dbReference type="NCBI Taxonomy" id="1389203"/>
    <lineage>
        <taxon>Eukaryota</taxon>
        <taxon>Fungi</taxon>
        <taxon>Dikarya</taxon>
        <taxon>Basidiomycota</taxon>
        <taxon>Pucciniomycotina</taxon>
        <taxon>Pucciniomycetes</taxon>
        <taxon>Pucciniales</taxon>
        <taxon>Sphaerophragmiaceae</taxon>
        <taxon>Austropuccinia</taxon>
    </lineage>
</organism>
<keyword evidence="1" id="KW-0233">DNA recombination</keyword>
<keyword evidence="1" id="KW-0067">ATP-binding</keyword>
<comment type="similarity">
    <text evidence="1">Belongs to the helicase family.</text>
</comment>
<dbReference type="Proteomes" id="UP000765509">
    <property type="component" value="Unassembled WGS sequence"/>
</dbReference>
<dbReference type="Pfam" id="PF21530">
    <property type="entry name" value="Pif1_2B_dom"/>
    <property type="match status" value="1"/>
</dbReference>
<dbReference type="InterPro" id="IPR010285">
    <property type="entry name" value="DNA_helicase_pif1-like_DEAD"/>
</dbReference>
<gene>
    <name evidence="5" type="ORF">O181_071794</name>
</gene>
<dbReference type="GO" id="GO:0005524">
    <property type="term" value="F:ATP binding"/>
    <property type="evidence" value="ECO:0007669"/>
    <property type="project" value="UniProtKB-KW"/>
</dbReference>
<dbReference type="GO" id="GO:0043139">
    <property type="term" value="F:5'-3' DNA helicase activity"/>
    <property type="evidence" value="ECO:0007669"/>
    <property type="project" value="UniProtKB-EC"/>
</dbReference>
<keyword evidence="1" id="KW-0547">Nucleotide-binding</keyword>
<accession>A0A9Q3F3G5</accession>
<sequence length="711" mass="80592">MSGGGPAIQRLSLHLENKQLIYFRDEEGAVKQILTGSATRTTLTGFFRLNRCNAVGKGMYARKLLYHELPQYFYWCKQKNVWLGRVKSQGSIGRLFFAKMSEGERYYLRLLLLHRRNIQSFEDMRKIDNVIYTTYRQGANAAGLLLSDNNYKSCIAEGAELMSGEKLREMFVLILVHSPPSNPTVLLEKNMGYLSDDCKFKLKRKGLISEPTDKDVYNYCLFLLKKELFLHSTTFHQVGVEITLPDLTNFRSHDNFNNNLDHRIQKEYGPGGSGKTYLLNCILLKCKKLGLKVAAVCASGIAAVLLFNGKTAHSKFGIPLNVHENSTCNWLPNDQRSENMKNIDVIIWDEVSMQHRYAIEAVDRSLKDLKRSNELFGGASVLFSGDFRQILPIVKHGSIYDQVMVCLKKSYVWNLLAWESLTKNLSLGLRNNDNTEDKDLFAAWLYKLGEGKLQSSDIAKVPVTPIRSKFSENILTLRQDVVKFVYGDLNNILCGGTTQAIIEYFEGRGIITPLNSSVHDINSLLLDQVQFPSHISRSIDLILEDSANDVPEEILNSIQPPGFPRHLIELKRMTPVILLRNLNVGKGLCNGTRLLVHEVRGHMLVCTVMTGWRKGTTVFLPKIKLHYEENEDYGICFSRYQFSVALAYAITINKAQGQSFDYVGVYLNTDVFSHGQLYVALSRSRFKKNVLLCAYGQTKCVTNVVVKTISH</sequence>
<keyword evidence="1" id="KW-0378">Hydrolase</keyword>
<dbReference type="Gene3D" id="3.40.50.300">
    <property type="entry name" value="P-loop containing nucleotide triphosphate hydrolases"/>
    <property type="match status" value="2"/>
</dbReference>
<comment type="cofactor">
    <cofactor evidence="1">
        <name>Mg(2+)</name>
        <dbReference type="ChEBI" id="CHEBI:18420"/>
    </cofactor>
</comment>
<dbReference type="GO" id="GO:0006310">
    <property type="term" value="P:DNA recombination"/>
    <property type="evidence" value="ECO:0007669"/>
    <property type="project" value="UniProtKB-KW"/>
</dbReference>
<dbReference type="EC" id="5.6.2.3" evidence="1"/>
<comment type="catalytic activity">
    <reaction evidence="1">
        <text>ATP + H2O = ADP + phosphate + H(+)</text>
        <dbReference type="Rhea" id="RHEA:13065"/>
        <dbReference type="ChEBI" id="CHEBI:15377"/>
        <dbReference type="ChEBI" id="CHEBI:15378"/>
        <dbReference type="ChEBI" id="CHEBI:30616"/>
        <dbReference type="ChEBI" id="CHEBI:43474"/>
        <dbReference type="ChEBI" id="CHEBI:456216"/>
        <dbReference type="EC" id="5.6.2.3"/>
    </reaction>
</comment>
<dbReference type="Pfam" id="PF05970">
    <property type="entry name" value="PIF1"/>
    <property type="match status" value="1"/>
</dbReference>
<proteinExistence type="inferred from homology"/>
<dbReference type="OrthoDB" id="4332274at2759"/>
<dbReference type="GO" id="GO:0006281">
    <property type="term" value="P:DNA repair"/>
    <property type="evidence" value="ECO:0007669"/>
    <property type="project" value="UniProtKB-KW"/>
</dbReference>
<evidence type="ECO:0000259" key="2">
    <source>
        <dbReference type="Pfam" id="PF05970"/>
    </source>
</evidence>
<dbReference type="SUPFAM" id="SSF52540">
    <property type="entry name" value="P-loop containing nucleoside triphosphate hydrolases"/>
    <property type="match status" value="2"/>
</dbReference>
<dbReference type="InterPro" id="IPR027785">
    <property type="entry name" value="UvrD-like_helicase_C"/>
</dbReference>
<feature type="domain" description="UvrD-like helicase C-terminal" evidence="3">
    <location>
        <begin position="646"/>
        <end position="685"/>
    </location>
</feature>
<reference evidence="5" key="1">
    <citation type="submission" date="2021-03" db="EMBL/GenBank/DDBJ databases">
        <title>Draft genome sequence of rust myrtle Austropuccinia psidii MF-1, a brazilian biotype.</title>
        <authorList>
            <person name="Quecine M.C."/>
            <person name="Pachon D.M.R."/>
            <person name="Bonatelli M.L."/>
            <person name="Correr F.H."/>
            <person name="Franceschini L.M."/>
            <person name="Leite T.F."/>
            <person name="Margarido G.R.A."/>
            <person name="Almeida C.A."/>
            <person name="Ferrarezi J.A."/>
            <person name="Labate C.A."/>
        </authorList>
    </citation>
    <scope>NUCLEOTIDE SEQUENCE</scope>
    <source>
        <strain evidence="5">MF-1</strain>
    </source>
</reference>
<dbReference type="EMBL" id="AVOT02037395">
    <property type="protein sequence ID" value="MBW0532079.1"/>
    <property type="molecule type" value="Genomic_DNA"/>
</dbReference>
<evidence type="ECO:0000313" key="5">
    <source>
        <dbReference type="EMBL" id="MBW0532079.1"/>
    </source>
</evidence>